<reference evidence="1" key="1">
    <citation type="submission" date="2018-05" db="EMBL/GenBank/DDBJ databases">
        <authorList>
            <person name="Lanie J.A."/>
            <person name="Ng W.-L."/>
            <person name="Kazmierczak K.M."/>
            <person name="Andrzejewski T.M."/>
            <person name="Davidsen T.M."/>
            <person name="Wayne K.J."/>
            <person name="Tettelin H."/>
            <person name="Glass J.I."/>
            <person name="Rusch D."/>
            <person name="Podicherti R."/>
            <person name="Tsui H.-C.T."/>
            <person name="Winkler M.E."/>
        </authorList>
    </citation>
    <scope>NUCLEOTIDE SEQUENCE</scope>
</reference>
<feature type="non-terminal residue" evidence="1">
    <location>
        <position position="1"/>
    </location>
</feature>
<feature type="non-terminal residue" evidence="1">
    <location>
        <position position="320"/>
    </location>
</feature>
<evidence type="ECO:0000313" key="1">
    <source>
        <dbReference type="EMBL" id="SVC98074.1"/>
    </source>
</evidence>
<name>A0A382RK47_9ZZZZ</name>
<dbReference type="EMBL" id="UINC01122330">
    <property type="protein sequence ID" value="SVC98074.1"/>
    <property type="molecule type" value="Genomic_DNA"/>
</dbReference>
<dbReference type="AlphaFoldDB" id="A0A382RK47"/>
<proteinExistence type="predicted"/>
<accession>A0A382RK47</accession>
<organism evidence="1">
    <name type="scientific">marine metagenome</name>
    <dbReference type="NCBI Taxonomy" id="408172"/>
    <lineage>
        <taxon>unclassified sequences</taxon>
        <taxon>metagenomes</taxon>
        <taxon>ecological metagenomes</taxon>
    </lineage>
</organism>
<gene>
    <name evidence="1" type="ORF">METZ01_LOCUS350928</name>
</gene>
<protein>
    <submittedName>
        <fullName evidence="1">Uncharacterized protein</fullName>
    </submittedName>
</protein>
<sequence>TLTVSPVANSIYDASGNVSTTSQSNNTVTLFDRRLTTKQTLEHDASNGVYNSLVRMDHDTYLLLYQGFSYFPYISTFTIDADGDPITELASVQLSIFQQMTYPSLVQLNEDTYVGAYYGYSSGIDYNGTAITNKLGQWISAFKVSADGSSIILLGSFRHDYENRNNPHCSLIKVDDNTVALAYLGSNYGPSGGWSYGGWIKTFTVNGGTITQAAQLRHFTSWSYYNSMVQADANTYVLAWSDNAGDGKVTTFTIPADGSSITEVAELEYDTDLAQYQSITKLDGDTYVVADLTTGNKGQMTTFTIPDDGSTITKVAQIEH</sequence>